<evidence type="ECO:0000256" key="2">
    <source>
        <dbReference type="SAM" id="Phobius"/>
    </source>
</evidence>
<dbReference type="Pfam" id="PF22564">
    <property type="entry name" value="HAAS"/>
    <property type="match status" value="1"/>
</dbReference>
<evidence type="ECO:0000313" key="3">
    <source>
        <dbReference type="EMBL" id="EHI58891.1"/>
    </source>
</evidence>
<keyword evidence="2" id="KW-0812">Transmembrane</keyword>
<keyword evidence="2" id="KW-1133">Transmembrane helix</keyword>
<comment type="caution">
    <text evidence="3">The sequence shown here is derived from an EMBL/GenBank/DDBJ whole genome shotgun (WGS) entry which is preliminary data.</text>
</comment>
<keyword evidence="2" id="KW-0472">Membrane</keyword>
<feature type="transmembrane region" description="Helical" evidence="2">
    <location>
        <begin position="153"/>
        <end position="186"/>
    </location>
</feature>
<proteinExistence type="predicted"/>
<evidence type="ECO:0008006" key="5">
    <source>
        <dbReference type="Google" id="ProtNLM"/>
    </source>
</evidence>
<evidence type="ECO:0000313" key="4">
    <source>
        <dbReference type="Proteomes" id="UP000005384"/>
    </source>
</evidence>
<organism evidence="3 4">
    <name type="scientific">Hungatella hathewayi WAL-18680</name>
    <dbReference type="NCBI Taxonomy" id="742737"/>
    <lineage>
        <taxon>Bacteria</taxon>
        <taxon>Bacillati</taxon>
        <taxon>Bacillota</taxon>
        <taxon>Clostridia</taxon>
        <taxon>Lachnospirales</taxon>
        <taxon>Lachnospiraceae</taxon>
        <taxon>Hungatella</taxon>
    </lineage>
</organism>
<dbReference type="AlphaFoldDB" id="G5IHY5"/>
<feature type="compositionally biased region" description="Basic and acidic residues" evidence="1">
    <location>
        <begin position="106"/>
        <end position="122"/>
    </location>
</feature>
<accession>G5IHY5</accession>
<gene>
    <name evidence="3" type="ORF">HMPREF9473_03113</name>
</gene>
<feature type="region of interest" description="Disordered" evidence="1">
    <location>
        <begin position="91"/>
        <end position="122"/>
    </location>
</feature>
<dbReference type="RefSeq" id="WP_006781092.1">
    <property type="nucleotide sequence ID" value="NZ_CP040506.1"/>
</dbReference>
<dbReference type="Proteomes" id="UP000005384">
    <property type="component" value="Unassembled WGS sequence"/>
</dbReference>
<dbReference type="HOGENOM" id="CLU_080365_0_0_9"/>
<feature type="transmembrane region" description="Helical" evidence="2">
    <location>
        <begin position="129"/>
        <end position="147"/>
    </location>
</feature>
<sequence>MNREEFMKELEYLLQDIPEEDKADALDYYRDYLEEAGDEAEAAIQEFGSPERIAAIIRSDIAGHLENGGEFTERGYEDERFRDPNYQVAPRYDLPEAGENGGTGSRGRDDRDYRRGEDDRRRNSSSNTVLKVILIGILVVMTSPIWVGLGGGLFGIFVGVIVTAIALLAAAAIVTVALFIAGIAAGVAGAVHMMTSPLGGLLAIGIGLILIAISLVCLVLSVQIYGRLLPWMFRGIMNVLNGLFHRKGRER</sequence>
<dbReference type="PATRIC" id="fig|742737.3.peg.3087"/>
<evidence type="ECO:0000256" key="1">
    <source>
        <dbReference type="SAM" id="MobiDB-lite"/>
    </source>
</evidence>
<feature type="transmembrane region" description="Helical" evidence="2">
    <location>
        <begin position="198"/>
        <end position="222"/>
    </location>
</feature>
<reference evidence="3 4" key="1">
    <citation type="submission" date="2011-08" db="EMBL/GenBank/DDBJ databases">
        <title>The Genome Sequence of Clostridium hathewayi WAL-18680.</title>
        <authorList>
            <consortium name="The Broad Institute Genome Sequencing Platform"/>
            <person name="Earl A."/>
            <person name="Ward D."/>
            <person name="Feldgarden M."/>
            <person name="Gevers D."/>
            <person name="Finegold S.M."/>
            <person name="Summanen P.H."/>
            <person name="Molitoris D.R."/>
            <person name="Song M."/>
            <person name="Daigneault M."/>
            <person name="Allen-Vercoe E."/>
            <person name="Young S.K."/>
            <person name="Zeng Q."/>
            <person name="Gargeya S."/>
            <person name="Fitzgerald M."/>
            <person name="Haas B."/>
            <person name="Abouelleil A."/>
            <person name="Alvarado L."/>
            <person name="Arachchi H.M."/>
            <person name="Berlin A."/>
            <person name="Brown A."/>
            <person name="Chapman S.B."/>
            <person name="Chen Z."/>
            <person name="Dunbar C."/>
            <person name="Freedman E."/>
            <person name="Gearin G."/>
            <person name="Gellesch M."/>
            <person name="Goldberg J."/>
            <person name="Griggs A."/>
            <person name="Gujja S."/>
            <person name="Heiman D."/>
            <person name="Howarth C."/>
            <person name="Larson L."/>
            <person name="Lui A."/>
            <person name="MacDonald P.J.P."/>
            <person name="Montmayeur A."/>
            <person name="Murphy C."/>
            <person name="Neiman D."/>
            <person name="Pearson M."/>
            <person name="Priest M."/>
            <person name="Roberts A."/>
            <person name="Saif S."/>
            <person name="Shea T."/>
            <person name="Shenoy N."/>
            <person name="Sisk P."/>
            <person name="Stolte C."/>
            <person name="Sykes S."/>
            <person name="Wortman J."/>
            <person name="Nusbaum C."/>
            <person name="Birren B."/>
        </authorList>
    </citation>
    <scope>NUCLEOTIDE SEQUENCE [LARGE SCALE GENOMIC DNA]</scope>
    <source>
        <strain evidence="3 4">WAL-18680</strain>
    </source>
</reference>
<dbReference type="OrthoDB" id="95800at2"/>
<dbReference type="EMBL" id="ADLN01000082">
    <property type="protein sequence ID" value="EHI58891.1"/>
    <property type="molecule type" value="Genomic_DNA"/>
</dbReference>
<keyword evidence="4" id="KW-1185">Reference proteome</keyword>
<protein>
    <recommendedName>
        <fullName evidence="5">DUF1700 domain-containing protein</fullName>
    </recommendedName>
</protein>
<name>G5IHY5_9FIRM</name>